<feature type="transmembrane region" description="Helical" evidence="1">
    <location>
        <begin position="48"/>
        <end position="68"/>
    </location>
</feature>
<organism evidence="2 3">
    <name type="scientific">Halonotius terrestris</name>
    <dbReference type="NCBI Taxonomy" id="2487750"/>
    <lineage>
        <taxon>Archaea</taxon>
        <taxon>Methanobacteriati</taxon>
        <taxon>Methanobacteriota</taxon>
        <taxon>Stenosarchaea group</taxon>
        <taxon>Halobacteria</taxon>
        <taxon>Halobacteriales</taxon>
        <taxon>Haloferacaceae</taxon>
        <taxon>Halonotius</taxon>
    </lineage>
</organism>
<feature type="transmembrane region" description="Helical" evidence="1">
    <location>
        <begin position="97"/>
        <end position="116"/>
    </location>
</feature>
<reference evidence="2" key="1">
    <citation type="submission" date="2019-02" db="EMBL/GenBank/DDBJ databases">
        <title>Halonotius sp. a new haloarchaeum isolated from saline soil.</title>
        <authorList>
            <person name="Duran-Viseras A."/>
            <person name="Sanchez-Porro C."/>
            <person name="Ventosa A."/>
        </authorList>
    </citation>
    <scope>NUCLEOTIDE SEQUENCE</scope>
    <source>
        <strain evidence="2">F15B</strain>
    </source>
</reference>
<dbReference type="OrthoDB" id="307643at2157"/>
<evidence type="ECO:0000313" key="2">
    <source>
        <dbReference type="EMBL" id="TQQ78778.1"/>
    </source>
</evidence>
<dbReference type="EMBL" id="RKLU01000008">
    <property type="protein sequence ID" value="TQQ78778.1"/>
    <property type="molecule type" value="Genomic_DNA"/>
</dbReference>
<feature type="transmembrane region" description="Helical" evidence="1">
    <location>
        <begin position="405"/>
        <end position="426"/>
    </location>
</feature>
<comment type="caution">
    <text evidence="2">The sequence shown here is derived from an EMBL/GenBank/DDBJ whole genome shotgun (WGS) entry which is preliminary data.</text>
</comment>
<keyword evidence="1" id="KW-0812">Transmembrane</keyword>
<feature type="transmembrane region" description="Helical" evidence="1">
    <location>
        <begin position="199"/>
        <end position="220"/>
    </location>
</feature>
<dbReference type="Proteomes" id="UP000705823">
    <property type="component" value="Unassembled WGS sequence"/>
</dbReference>
<dbReference type="AlphaFoldDB" id="A0A8J8PA37"/>
<feature type="transmembrane region" description="Helical" evidence="1">
    <location>
        <begin position="122"/>
        <end position="145"/>
    </location>
</feature>
<keyword evidence="3" id="KW-1185">Reference proteome</keyword>
<accession>A0A8J8PA37</accession>
<gene>
    <name evidence="2" type="ORF">EGH24_13025</name>
</gene>
<keyword evidence="1" id="KW-0472">Membrane</keyword>
<name>A0A8J8PA37_9EURY</name>
<feature type="transmembrane region" description="Helical" evidence="1">
    <location>
        <begin position="447"/>
        <end position="468"/>
    </location>
</feature>
<keyword evidence="1" id="KW-1133">Transmembrane helix</keyword>
<protein>
    <submittedName>
        <fullName evidence="2">Uncharacterized protein</fullName>
    </submittedName>
</protein>
<evidence type="ECO:0000313" key="3">
    <source>
        <dbReference type="Proteomes" id="UP000705823"/>
    </source>
</evidence>
<feature type="transmembrane region" description="Helical" evidence="1">
    <location>
        <begin position="357"/>
        <end position="385"/>
    </location>
</feature>
<proteinExistence type="predicted"/>
<sequence length="473" mass="51059">MRFRRPLRLGIQFLIWTVVIAFFVDTVSAANGLTLSGGSRDELAIPQWLYLGTGGATIGASALLASFVTDRLFIRNIHEWNRPLLPVDRWEGVVTKVGRAVGVMILILTISVGYIGPQLPNASFAILVTFAGGRAALPIVAYLIGNVWPILNPWRTIALVLPTGFRTYPSKIKRWPAVFGLLTLVWIEVIFPVSTVPTVLATAIVGYSVVTLAGAVVFGVDPWFENADPLAVLFRLYGAVAPIQRRNGTIQVKLPGSELTNAEILSDTSDIAFVIALIWELTFSGFITTSAGAGTVSTLVGIVPVELIPTTVQATVVYTVLFVVGFLVFFAAYWYAANLSRQWVGTYVSTETLRRSFAPSLLAIAAGYHFAHYAGLFISLSPALVMALQSPFTPPANPIVLTLPGWFGGLSIASILVGHLLAIGAAHAVSYKIFASRLVAIRSQYPFVLVMIGYTVISLWIISLPSAIPPFLQ</sequence>
<evidence type="ECO:0000256" key="1">
    <source>
        <dbReference type="SAM" id="Phobius"/>
    </source>
</evidence>
<feature type="transmembrane region" description="Helical" evidence="1">
    <location>
        <begin position="316"/>
        <end position="336"/>
    </location>
</feature>
<feature type="transmembrane region" description="Helical" evidence="1">
    <location>
        <begin position="271"/>
        <end position="296"/>
    </location>
</feature>
<feature type="transmembrane region" description="Helical" evidence="1">
    <location>
        <begin position="175"/>
        <end position="193"/>
    </location>
</feature>
<dbReference type="RefSeq" id="WP_142980603.1">
    <property type="nucleotide sequence ID" value="NZ_RKLU01000008.1"/>
</dbReference>